<reference evidence="3" key="1">
    <citation type="submission" date="2025-08" db="UniProtKB">
        <authorList>
            <consortium name="Ensembl"/>
        </authorList>
    </citation>
    <scope>IDENTIFICATION</scope>
</reference>
<reference evidence="3" key="2">
    <citation type="submission" date="2025-09" db="UniProtKB">
        <authorList>
            <consortium name="Ensembl"/>
        </authorList>
    </citation>
    <scope>IDENTIFICATION</scope>
</reference>
<organism evidence="3 4">
    <name type="scientific">Oryzias melastigma</name>
    <name type="common">Marine medaka</name>
    <dbReference type="NCBI Taxonomy" id="30732"/>
    <lineage>
        <taxon>Eukaryota</taxon>
        <taxon>Metazoa</taxon>
        <taxon>Chordata</taxon>
        <taxon>Craniata</taxon>
        <taxon>Vertebrata</taxon>
        <taxon>Euteleostomi</taxon>
        <taxon>Actinopterygii</taxon>
        <taxon>Neopterygii</taxon>
        <taxon>Teleostei</taxon>
        <taxon>Neoteleostei</taxon>
        <taxon>Acanthomorphata</taxon>
        <taxon>Ovalentaria</taxon>
        <taxon>Atherinomorphae</taxon>
        <taxon>Beloniformes</taxon>
        <taxon>Adrianichthyidae</taxon>
        <taxon>Oryziinae</taxon>
        <taxon>Oryzias</taxon>
    </lineage>
</organism>
<sequence length="126" mass="14380">MLMCWILFLQELPKLLQDLATTDADLPWNKSKNRFPNIKPYNNNRVKLLSEPGTAGSDFINASFVSFIATQGPLPGTIFIHTYWPEDNKPMTVFSDILISKVSEEAFPDWTVRTLKVEKVQTAKFT</sequence>
<evidence type="ECO:0000313" key="4">
    <source>
        <dbReference type="Proteomes" id="UP000261560"/>
    </source>
</evidence>
<dbReference type="InterPro" id="IPR029021">
    <property type="entry name" value="Prot-tyrosine_phosphatase-like"/>
</dbReference>
<name>A0A3B3BK83_ORYME</name>
<dbReference type="AlphaFoldDB" id="A0A3B3BK83"/>
<dbReference type="GeneTree" id="ENSGT00940000167492"/>
<dbReference type="PANTHER" id="PTHR46957">
    <property type="entry name" value="CYTOKINE RECEPTOR"/>
    <property type="match status" value="1"/>
</dbReference>
<accession>A0A3B3BK83</accession>
<feature type="domain" description="Tyrosine-protein phosphatase" evidence="2">
    <location>
        <begin position="24"/>
        <end position="84"/>
    </location>
</feature>
<keyword evidence="4" id="KW-1185">Reference proteome</keyword>
<dbReference type="GO" id="GO:0043235">
    <property type="term" value="C:receptor complex"/>
    <property type="evidence" value="ECO:0007669"/>
    <property type="project" value="TreeGrafter"/>
</dbReference>
<dbReference type="Gene3D" id="3.90.190.10">
    <property type="entry name" value="Protein tyrosine phosphatase superfamily"/>
    <property type="match status" value="2"/>
</dbReference>
<dbReference type="InterPro" id="IPR050713">
    <property type="entry name" value="RTP_Phos/Ushers"/>
</dbReference>
<dbReference type="Ensembl" id="ENSOMET00000007368.1">
    <property type="protein sequence ID" value="ENSOMEP00000005512.1"/>
    <property type="gene ID" value="ENSOMEG00000006517.1"/>
</dbReference>
<dbReference type="PANTHER" id="PTHR46957:SF1">
    <property type="entry name" value="PHOSPHATIDYLINOSITOL PHOSPHATASE PTPRQ"/>
    <property type="match status" value="1"/>
</dbReference>
<dbReference type="Pfam" id="PF00102">
    <property type="entry name" value="Y_phosphatase"/>
    <property type="match status" value="1"/>
</dbReference>
<proteinExistence type="predicted"/>
<keyword evidence="1" id="KW-0732">Signal</keyword>
<protein>
    <recommendedName>
        <fullName evidence="2">Tyrosine-protein phosphatase domain-containing protein</fullName>
    </recommendedName>
</protein>
<dbReference type="PROSITE" id="PS50055">
    <property type="entry name" value="TYR_PHOSPHATASE_PTP"/>
    <property type="match status" value="1"/>
</dbReference>
<dbReference type="STRING" id="30732.ENSOMEP00000005512"/>
<evidence type="ECO:0000259" key="2">
    <source>
        <dbReference type="PROSITE" id="PS50055"/>
    </source>
</evidence>
<feature type="signal peptide" evidence="1">
    <location>
        <begin position="1"/>
        <end position="17"/>
    </location>
</feature>
<evidence type="ECO:0000256" key="1">
    <source>
        <dbReference type="SAM" id="SignalP"/>
    </source>
</evidence>
<dbReference type="SUPFAM" id="SSF52799">
    <property type="entry name" value="(Phosphotyrosine protein) phosphatases II"/>
    <property type="match status" value="1"/>
</dbReference>
<dbReference type="GO" id="GO:0004725">
    <property type="term" value="F:protein tyrosine phosphatase activity"/>
    <property type="evidence" value="ECO:0007669"/>
    <property type="project" value="InterPro"/>
</dbReference>
<dbReference type="InterPro" id="IPR000242">
    <property type="entry name" value="PTP_cat"/>
</dbReference>
<dbReference type="SMART" id="SM00194">
    <property type="entry name" value="PTPc"/>
    <property type="match status" value="1"/>
</dbReference>
<feature type="chain" id="PRO_5017224623" description="Tyrosine-protein phosphatase domain-containing protein" evidence="1">
    <location>
        <begin position="18"/>
        <end position="126"/>
    </location>
</feature>
<dbReference type="Proteomes" id="UP000261560">
    <property type="component" value="Unplaced"/>
</dbReference>
<evidence type="ECO:0000313" key="3">
    <source>
        <dbReference type="Ensembl" id="ENSOMEP00000005512.1"/>
    </source>
</evidence>
<dbReference type="PaxDb" id="30732-ENSOMEP00000005512"/>